<dbReference type="InterPro" id="IPR008983">
    <property type="entry name" value="Tumour_necrosis_fac-like_dom"/>
</dbReference>
<dbReference type="Proteomes" id="UP001500353">
    <property type="component" value="Unassembled WGS sequence"/>
</dbReference>
<organism evidence="1 2">
    <name type="scientific">Chryseobacterium ginsengisoli</name>
    <dbReference type="NCBI Taxonomy" id="363853"/>
    <lineage>
        <taxon>Bacteria</taxon>
        <taxon>Pseudomonadati</taxon>
        <taxon>Bacteroidota</taxon>
        <taxon>Flavobacteriia</taxon>
        <taxon>Flavobacteriales</taxon>
        <taxon>Weeksellaceae</taxon>
        <taxon>Chryseobacterium group</taxon>
        <taxon>Chryseobacterium</taxon>
    </lineage>
</organism>
<reference evidence="2" key="1">
    <citation type="journal article" date="2019" name="Int. J. Syst. Evol. Microbiol.">
        <title>The Global Catalogue of Microorganisms (GCM) 10K type strain sequencing project: providing services to taxonomists for standard genome sequencing and annotation.</title>
        <authorList>
            <consortium name="The Broad Institute Genomics Platform"/>
            <consortium name="The Broad Institute Genome Sequencing Center for Infectious Disease"/>
            <person name="Wu L."/>
            <person name="Ma J."/>
        </authorList>
    </citation>
    <scope>NUCLEOTIDE SEQUENCE [LARGE SCALE GENOMIC DNA]</scope>
    <source>
        <strain evidence="2">JCM 18019</strain>
    </source>
</reference>
<evidence type="ECO:0008006" key="3">
    <source>
        <dbReference type="Google" id="ProtNLM"/>
    </source>
</evidence>
<dbReference type="RefSeq" id="WP_345206662.1">
    <property type="nucleotide sequence ID" value="NZ_BAABHX010000006.1"/>
</dbReference>
<evidence type="ECO:0000313" key="2">
    <source>
        <dbReference type="Proteomes" id="UP001500353"/>
    </source>
</evidence>
<gene>
    <name evidence="1" type="ORF">GCM10023210_33390</name>
</gene>
<proteinExistence type="predicted"/>
<protein>
    <recommendedName>
        <fullName evidence="3">C1q domain-containing protein</fullName>
    </recommendedName>
</protein>
<dbReference type="Gene3D" id="2.60.120.40">
    <property type="match status" value="1"/>
</dbReference>
<sequence>MTKKLFTSIQIMTSVYMYAQTGNVGINTPNPTNTLHIKGNGTSDPLRIENLLFAQNTAGTLVADSNGVTRLKNLNTISSVRVLGSMNLAADNTLYATNVSSTPVKNFDNLSEFSGNTFTATQAGLYLATFTIDFMQQTTGDGYLGYAVILKNGTIIESNSAKIALPENNGVPDFYSSEATVIIKLNASEQLSFQAKSYGADASAGAQYDIHITRLD</sequence>
<evidence type="ECO:0000313" key="1">
    <source>
        <dbReference type="EMBL" id="GAA5097889.1"/>
    </source>
</evidence>
<accession>A0ABP9MK60</accession>
<comment type="caution">
    <text evidence="1">The sequence shown here is derived from an EMBL/GenBank/DDBJ whole genome shotgun (WGS) entry which is preliminary data.</text>
</comment>
<name>A0ABP9MK60_9FLAO</name>
<keyword evidence="2" id="KW-1185">Reference proteome</keyword>
<dbReference type="EMBL" id="BAABHX010000006">
    <property type="protein sequence ID" value="GAA5097889.1"/>
    <property type="molecule type" value="Genomic_DNA"/>
</dbReference>